<evidence type="ECO:0000313" key="10">
    <source>
        <dbReference type="EMBL" id="GGE56646.1"/>
    </source>
</evidence>
<comment type="caution">
    <text evidence="10">The sequence shown here is derived from an EMBL/GenBank/DDBJ whole genome shotgun (WGS) entry which is preliminary data.</text>
</comment>
<feature type="transmembrane region" description="Helical" evidence="8">
    <location>
        <begin position="234"/>
        <end position="255"/>
    </location>
</feature>
<dbReference type="InterPro" id="IPR050189">
    <property type="entry name" value="MFS_Efflux_Transporters"/>
</dbReference>
<organism evidence="10 11">
    <name type="scientific">Pullulanibacillus camelliae</name>
    <dbReference type="NCBI Taxonomy" id="1707096"/>
    <lineage>
        <taxon>Bacteria</taxon>
        <taxon>Bacillati</taxon>
        <taxon>Bacillota</taxon>
        <taxon>Bacilli</taxon>
        <taxon>Bacillales</taxon>
        <taxon>Sporolactobacillaceae</taxon>
        <taxon>Pullulanibacillus</taxon>
    </lineage>
</organism>
<proteinExistence type="predicted"/>
<dbReference type="InterPro" id="IPR020846">
    <property type="entry name" value="MFS_dom"/>
</dbReference>
<protein>
    <submittedName>
        <fullName evidence="10">MFS transporter</fullName>
    </submittedName>
</protein>
<gene>
    <name evidence="10" type="ORF">GCM10011391_39440</name>
</gene>
<keyword evidence="6 8" id="KW-0472">Membrane</keyword>
<dbReference type="PROSITE" id="PS50850">
    <property type="entry name" value="MFS"/>
    <property type="match status" value="1"/>
</dbReference>
<sequence>MNKRVYLLTMVSFVVGMVELIIGGILDLISKDLEVSLGKTGLLITVFSLTFAISSPVLMTLTARIERKRLTLVVLLIFFLGNVIAIISPSYAILFFARIVSASSGSLLVVLCVTIASNIVSEAYRARAIGIVFMGISASLVLGVPIGLLLGQAFGWRSPFVMIAILTLLSIAGVYFLMDTIMPQPSIPFLQQMRTLKNKKVFFAQLTSFLFLAGHLTLYAYLTPFLETELGLGGTWVSIVYLIFGIAAVIGGGFGGTLADRIGTVPTLLLVIVFFALSIFILPYTTMSLPLFLIVMMIWSMLSWAITPAMQSYLIAAAPEAADIQQSLNNSALHFGIAFGSMIGGLVLEHLTVKDNATCGGIFVLFALGTALFSITRKPKHSPSAGFDSSQQNMTHTN</sequence>
<dbReference type="InterPro" id="IPR011701">
    <property type="entry name" value="MFS"/>
</dbReference>
<evidence type="ECO:0000256" key="3">
    <source>
        <dbReference type="ARBA" id="ARBA00022475"/>
    </source>
</evidence>
<feature type="transmembrane region" description="Helical" evidence="8">
    <location>
        <begin position="291"/>
        <end position="316"/>
    </location>
</feature>
<feature type="domain" description="Major facilitator superfamily (MFS) profile" evidence="9">
    <location>
        <begin position="4"/>
        <end position="382"/>
    </location>
</feature>
<feature type="transmembrane region" description="Helical" evidence="8">
    <location>
        <begin position="267"/>
        <end position="285"/>
    </location>
</feature>
<evidence type="ECO:0000256" key="1">
    <source>
        <dbReference type="ARBA" id="ARBA00004651"/>
    </source>
</evidence>
<dbReference type="PRINTS" id="PR01035">
    <property type="entry name" value="TCRTETA"/>
</dbReference>
<dbReference type="Proteomes" id="UP000628775">
    <property type="component" value="Unassembled WGS sequence"/>
</dbReference>
<feature type="transmembrane region" description="Helical" evidence="8">
    <location>
        <begin position="201"/>
        <end position="222"/>
    </location>
</feature>
<feature type="transmembrane region" description="Helical" evidence="8">
    <location>
        <begin position="70"/>
        <end position="87"/>
    </location>
</feature>
<keyword evidence="5 8" id="KW-1133">Transmembrane helix</keyword>
<keyword evidence="11" id="KW-1185">Reference proteome</keyword>
<keyword evidence="2" id="KW-0813">Transport</keyword>
<feature type="transmembrane region" description="Helical" evidence="8">
    <location>
        <begin position="7"/>
        <end position="29"/>
    </location>
</feature>
<keyword evidence="3" id="KW-1003">Cell membrane</keyword>
<comment type="subcellular location">
    <subcellularLocation>
        <location evidence="1">Cell membrane</location>
        <topology evidence="1">Multi-pass membrane protein</topology>
    </subcellularLocation>
</comment>
<feature type="transmembrane region" description="Helical" evidence="8">
    <location>
        <begin position="93"/>
        <end position="116"/>
    </location>
</feature>
<dbReference type="PANTHER" id="PTHR43124">
    <property type="entry name" value="PURINE EFFLUX PUMP PBUE"/>
    <property type="match status" value="1"/>
</dbReference>
<feature type="compositionally biased region" description="Polar residues" evidence="7">
    <location>
        <begin position="387"/>
        <end position="398"/>
    </location>
</feature>
<dbReference type="Gene3D" id="1.20.1250.20">
    <property type="entry name" value="MFS general substrate transporter like domains"/>
    <property type="match status" value="2"/>
</dbReference>
<evidence type="ECO:0000256" key="6">
    <source>
        <dbReference type="ARBA" id="ARBA00023136"/>
    </source>
</evidence>
<keyword evidence="4 8" id="KW-0812">Transmembrane</keyword>
<evidence type="ECO:0000256" key="5">
    <source>
        <dbReference type="ARBA" id="ARBA00022989"/>
    </source>
</evidence>
<dbReference type="Pfam" id="PF07690">
    <property type="entry name" value="MFS_1"/>
    <property type="match status" value="1"/>
</dbReference>
<feature type="region of interest" description="Disordered" evidence="7">
    <location>
        <begin position="378"/>
        <end position="398"/>
    </location>
</feature>
<dbReference type="RefSeq" id="WP_188698976.1">
    <property type="nucleotide sequence ID" value="NZ_BMIR01000036.1"/>
</dbReference>
<accession>A0A8J2YNV3</accession>
<reference evidence="10" key="2">
    <citation type="submission" date="2020-09" db="EMBL/GenBank/DDBJ databases">
        <authorList>
            <person name="Sun Q."/>
            <person name="Zhou Y."/>
        </authorList>
    </citation>
    <scope>NUCLEOTIDE SEQUENCE</scope>
    <source>
        <strain evidence="10">CGMCC 1.15371</strain>
    </source>
</reference>
<feature type="transmembrane region" description="Helical" evidence="8">
    <location>
        <begin position="41"/>
        <end position="63"/>
    </location>
</feature>
<dbReference type="SUPFAM" id="SSF103473">
    <property type="entry name" value="MFS general substrate transporter"/>
    <property type="match status" value="1"/>
</dbReference>
<feature type="transmembrane region" description="Helical" evidence="8">
    <location>
        <begin position="160"/>
        <end position="181"/>
    </location>
</feature>
<evidence type="ECO:0000259" key="9">
    <source>
        <dbReference type="PROSITE" id="PS50850"/>
    </source>
</evidence>
<evidence type="ECO:0000256" key="2">
    <source>
        <dbReference type="ARBA" id="ARBA00022448"/>
    </source>
</evidence>
<dbReference type="GO" id="GO:0022857">
    <property type="term" value="F:transmembrane transporter activity"/>
    <property type="evidence" value="ECO:0007669"/>
    <property type="project" value="InterPro"/>
</dbReference>
<dbReference type="InterPro" id="IPR036259">
    <property type="entry name" value="MFS_trans_sf"/>
</dbReference>
<name>A0A8J2YNV3_9BACL</name>
<dbReference type="InterPro" id="IPR001958">
    <property type="entry name" value="Tet-R_TetA/multi-R_MdtG-like"/>
</dbReference>
<feature type="transmembrane region" description="Helical" evidence="8">
    <location>
        <begin position="360"/>
        <end position="376"/>
    </location>
</feature>
<evidence type="ECO:0000256" key="4">
    <source>
        <dbReference type="ARBA" id="ARBA00022692"/>
    </source>
</evidence>
<dbReference type="CDD" id="cd17324">
    <property type="entry name" value="MFS_NepI_like"/>
    <property type="match status" value="1"/>
</dbReference>
<feature type="transmembrane region" description="Helical" evidence="8">
    <location>
        <begin position="128"/>
        <end position="154"/>
    </location>
</feature>
<dbReference type="PANTHER" id="PTHR43124:SF10">
    <property type="entry name" value="PURINE EFFLUX PUMP PBUE"/>
    <property type="match status" value="1"/>
</dbReference>
<dbReference type="EMBL" id="BMIR01000036">
    <property type="protein sequence ID" value="GGE56646.1"/>
    <property type="molecule type" value="Genomic_DNA"/>
</dbReference>
<reference evidence="10" key="1">
    <citation type="journal article" date="2014" name="Int. J. Syst. Evol. Microbiol.">
        <title>Complete genome sequence of Corynebacterium casei LMG S-19264T (=DSM 44701T), isolated from a smear-ripened cheese.</title>
        <authorList>
            <consortium name="US DOE Joint Genome Institute (JGI-PGF)"/>
            <person name="Walter F."/>
            <person name="Albersmeier A."/>
            <person name="Kalinowski J."/>
            <person name="Ruckert C."/>
        </authorList>
    </citation>
    <scope>NUCLEOTIDE SEQUENCE</scope>
    <source>
        <strain evidence="10">CGMCC 1.15371</strain>
    </source>
</reference>
<evidence type="ECO:0000256" key="7">
    <source>
        <dbReference type="SAM" id="MobiDB-lite"/>
    </source>
</evidence>
<dbReference type="GO" id="GO:0005886">
    <property type="term" value="C:plasma membrane"/>
    <property type="evidence" value="ECO:0007669"/>
    <property type="project" value="UniProtKB-SubCell"/>
</dbReference>
<evidence type="ECO:0000313" key="11">
    <source>
        <dbReference type="Proteomes" id="UP000628775"/>
    </source>
</evidence>
<dbReference type="AlphaFoldDB" id="A0A8J2YNV3"/>
<evidence type="ECO:0000256" key="8">
    <source>
        <dbReference type="SAM" id="Phobius"/>
    </source>
</evidence>
<feature type="transmembrane region" description="Helical" evidence="8">
    <location>
        <begin position="328"/>
        <end position="348"/>
    </location>
</feature>